<keyword evidence="4" id="KW-0653">Protein transport</keyword>
<protein>
    <recommendedName>
        <fullName evidence="4">Nuclear pore protein</fullName>
    </recommendedName>
</protein>
<dbReference type="AlphaFoldDB" id="A0AAU9IDU1"/>
<name>A0AAU9IDU1_9CILI</name>
<dbReference type="EMBL" id="CAJZBQ010000004">
    <property type="protein sequence ID" value="CAG9311437.1"/>
    <property type="molecule type" value="Genomic_DNA"/>
</dbReference>
<gene>
    <name evidence="5" type="ORF">BSTOLATCC_MIC3727</name>
</gene>
<comment type="similarity">
    <text evidence="2 4">Belongs to the nucleoporin interacting component (NIC) family.</text>
</comment>
<dbReference type="GO" id="GO:0017056">
    <property type="term" value="F:structural constituent of nuclear pore"/>
    <property type="evidence" value="ECO:0007669"/>
    <property type="project" value="InterPro"/>
</dbReference>
<keyword evidence="4" id="KW-0472">Membrane</keyword>
<comment type="caution">
    <text evidence="5">The sequence shown here is derived from an EMBL/GenBank/DDBJ whole genome shotgun (WGS) entry which is preliminary data.</text>
</comment>
<keyword evidence="4" id="KW-0811">Translocation</keyword>
<evidence type="ECO:0000313" key="5">
    <source>
        <dbReference type="EMBL" id="CAG9311437.1"/>
    </source>
</evidence>
<accession>A0AAU9IDU1</accession>
<dbReference type="GO" id="GO:0005643">
    <property type="term" value="C:nuclear pore"/>
    <property type="evidence" value="ECO:0007669"/>
    <property type="project" value="UniProtKB-SubCell"/>
</dbReference>
<proteinExistence type="inferred from homology"/>
<organism evidence="5 6">
    <name type="scientific">Blepharisma stoltei</name>
    <dbReference type="NCBI Taxonomy" id="1481888"/>
    <lineage>
        <taxon>Eukaryota</taxon>
        <taxon>Sar</taxon>
        <taxon>Alveolata</taxon>
        <taxon>Ciliophora</taxon>
        <taxon>Postciliodesmatophora</taxon>
        <taxon>Heterotrichea</taxon>
        <taxon>Heterotrichida</taxon>
        <taxon>Blepharismidae</taxon>
        <taxon>Blepharisma</taxon>
    </lineage>
</organism>
<dbReference type="Pfam" id="PF04097">
    <property type="entry name" value="Nic96"/>
    <property type="match status" value="1"/>
</dbReference>
<evidence type="ECO:0000313" key="6">
    <source>
        <dbReference type="Proteomes" id="UP001162131"/>
    </source>
</evidence>
<dbReference type="PANTHER" id="PTHR11225">
    <property type="entry name" value="NUCLEAR PORE COMPLEX PROTEIN NUP93 NUCLEOPORIN NUP93 DEAD EYE PROTEIN"/>
    <property type="match status" value="1"/>
</dbReference>
<evidence type="ECO:0000256" key="2">
    <source>
        <dbReference type="ARBA" id="ARBA00010186"/>
    </source>
</evidence>
<evidence type="ECO:0000256" key="3">
    <source>
        <dbReference type="ARBA" id="ARBA00023242"/>
    </source>
</evidence>
<dbReference type="InterPro" id="IPR007231">
    <property type="entry name" value="Nucleoporin_int_Nup93/Nic96"/>
</dbReference>
<evidence type="ECO:0000256" key="4">
    <source>
        <dbReference type="RuleBase" id="RU364035"/>
    </source>
</evidence>
<keyword evidence="6" id="KW-1185">Reference proteome</keyword>
<keyword evidence="4" id="KW-0906">Nuclear pore complex</keyword>
<reference evidence="5" key="1">
    <citation type="submission" date="2021-09" db="EMBL/GenBank/DDBJ databases">
        <authorList>
            <consortium name="AG Swart"/>
            <person name="Singh M."/>
            <person name="Singh A."/>
            <person name="Seah K."/>
            <person name="Emmerich C."/>
        </authorList>
    </citation>
    <scope>NUCLEOTIDE SEQUENCE</scope>
    <source>
        <strain evidence="5">ATCC30299</strain>
    </source>
</reference>
<dbReference type="Proteomes" id="UP001162131">
    <property type="component" value="Unassembled WGS sequence"/>
</dbReference>
<comment type="subcellular location">
    <subcellularLocation>
        <location evidence="1">Nucleus envelope</location>
    </subcellularLocation>
    <subcellularLocation>
        <location evidence="4">Nucleus</location>
        <location evidence="4">Nuclear pore complex</location>
    </subcellularLocation>
</comment>
<dbReference type="GO" id="GO:0006606">
    <property type="term" value="P:protein import into nucleus"/>
    <property type="evidence" value="ECO:0007669"/>
    <property type="project" value="TreeGrafter"/>
</dbReference>
<keyword evidence="4" id="KW-0813">Transport</keyword>
<evidence type="ECO:0000256" key="1">
    <source>
        <dbReference type="ARBA" id="ARBA00004259"/>
    </source>
</evidence>
<keyword evidence="3 4" id="KW-0539">Nucleus</keyword>
<dbReference type="GO" id="GO:0016973">
    <property type="term" value="P:poly(A)+ mRNA export from nucleus"/>
    <property type="evidence" value="ECO:0007669"/>
    <property type="project" value="TreeGrafter"/>
</dbReference>
<dbReference type="PANTHER" id="PTHR11225:SF4">
    <property type="entry name" value="NUCLEAR PORE COMPLEX PROTEIN NUP93"/>
    <property type="match status" value="1"/>
</dbReference>
<sequence length="801" mass="93769">MDLKLHILSELSESLLDHIPQSIFKVNRRLPHIHALLNKYMKQKSHLLPQSEQKTKEFLAGTSYNPSNIDILLNKLAVEAQHYEMYKEEEPTTQNPEELVEKYKKLIVQSVVDRLNHDPLLDFKNRETDQKLTDWNKIKERIVEARGKDYFTIPSPKKKKQTLYTGDKTPQIVAAYNAIISKIFHAKLTNTRYQPLQDLILMEQKRGDIDRESFETIWRLISAQLKDISSGDPFELAISIMSNTTEFFEQMFAEQVLEATHNISDPSMLAKITAYSQAILESLPAGTNIFLDNKNEPAWMILYFLLRSGLKEEAIKYCENHHDINWLAQHLTDYFRLREILDSRSISELVNSMRDPSTLDVYQRAVLILLAKMNTDVDELQQNTLEDYLWFKLKIAQPIEEAQAQNLEYECENYNVLVLSELQRYLIECGPQQFENQTIVYTIALISTMCYGEAIQYLYSIDDYNTEAIHLAVILNENSMLPIFSSLDNAFEVYENVIHVNLNKIISDYIKIFESVLPNEALMYISLMTSTQGIVSEASNLVISFENYQIVLNDEMYIFSNKFKDVISEQNYRLCVEAIADYAARQKAPEAVVLYDLVENYEKVLETWIFEIKNEMKKLSENWKEDFERGWQLKEEKGQCEMENYVLKNYQDLYEKYRQERIFENFVDHDRAIQILEQFLTFYNAVINRQFHHALAILSSTSLFPIRPTSRQSEIQGRFKRLHFSIKEEIPNLIVTALQVHQILLNFAQSYESNELKNDMKELAMYYGEANDLVRGIPSAEQKFKELGSYIREVKRKLALI</sequence>
<keyword evidence="4" id="KW-0509">mRNA transport</keyword>